<organism evidence="1 2">
    <name type="scientific">Rhodococcus zopfii</name>
    <dbReference type="NCBI Taxonomy" id="43772"/>
    <lineage>
        <taxon>Bacteria</taxon>
        <taxon>Bacillati</taxon>
        <taxon>Actinomycetota</taxon>
        <taxon>Actinomycetes</taxon>
        <taxon>Mycobacteriales</taxon>
        <taxon>Nocardiaceae</taxon>
        <taxon>Rhodococcus</taxon>
    </lineage>
</organism>
<name>A0ABU3WUW6_9NOCA</name>
<dbReference type="RefSeq" id="WP_072809188.1">
    <property type="nucleotide sequence ID" value="NZ_JAHWLX010000166.1"/>
</dbReference>
<evidence type="ECO:0000313" key="2">
    <source>
        <dbReference type="Proteomes" id="UP001275440"/>
    </source>
</evidence>
<protein>
    <submittedName>
        <fullName evidence="1">Uncharacterized protein</fullName>
    </submittedName>
</protein>
<evidence type="ECO:0000313" key="1">
    <source>
        <dbReference type="EMBL" id="MDV2477708.1"/>
    </source>
</evidence>
<comment type="caution">
    <text evidence="1">The sequence shown here is derived from an EMBL/GenBank/DDBJ whole genome shotgun (WGS) entry which is preliminary data.</text>
</comment>
<accession>A0ABU3WUW6</accession>
<dbReference type="Proteomes" id="UP001275440">
    <property type="component" value="Unassembled WGS sequence"/>
</dbReference>
<proteinExistence type="predicted"/>
<keyword evidence="2" id="KW-1185">Reference proteome</keyword>
<reference evidence="1 2" key="1">
    <citation type="submission" date="2019-10" db="EMBL/GenBank/DDBJ databases">
        <title>Draft Genome Assembly of Rhodococcus zopfii DSM44189.</title>
        <authorList>
            <person name="Sutton J.M."/>
            <person name="Akob D.M."/>
            <person name="Bushman T.J."/>
        </authorList>
    </citation>
    <scope>NUCLEOTIDE SEQUENCE [LARGE SCALE GENOMIC DNA]</scope>
    <source>
        <strain evidence="1 2">DSM 44189</strain>
    </source>
</reference>
<dbReference type="EMBL" id="WBMO01000005">
    <property type="protein sequence ID" value="MDV2477708.1"/>
    <property type="molecule type" value="Genomic_DNA"/>
</dbReference>
<gene>
    <name evidence="1" type="ORF">F8M49_24230</name>
</gene>
<sequence length="214" mass="21696">MPPSRDEPRGLLDALLTHRAPAPAGVSGRLLAPRIVTAAEADSGGDVVVELDASAEAPVPVSRRPVRYQIDCTPEYLGDVVAFTAPAPLCVYVAGDTPADTARGLTAAGHIPGLPAGRSADEIADFLAVLAHSDTGYVARARDAAEVLVLLSATTAALSGFDVRQAVTEPDAARLAALVPEAAAAVREILLTVEVDDPAAIVAGLADLGLTAPA</sequence>